<comment type="subcellular location">
    <subcellularLocation>
        <location evidence="1">Nucleus</location>
        <location evidence="1">Nucleolus</location>
    </subcellularLocation>
</comment>
<keyword evidence="7" id="KW-0238">DNA-binding</keyword>
<evidence type="ECO:0000256" key="5">
    <source>
        <dbReference type="ARBA" id="ARBA00022833"/>
    </source>
</evidence>
<dbReference type="GO" id="GO:0001164">
    <property type="term" value="F:RNA polymerase I core promoter sequence-specific DNA binding"/>
    <property type="evidence" value="ECO:0007669"/>
    <property type="project" value="InterPro"/>
</dbReference>
<dbReference type="GO" id="GO:0008270">
    <property type="term" value="F:zinc ion binding"/>
    <property type="evidence" value="ECO:0007669"/>
    <property type="project" value="UniProtKB-KW"/>
</dbReference>
<dbReference type="Pfam" id="PF11781">
    <property type="entry name" value="Zn_ribbon_RRN7"/>
    <property type="match status" value="1"/>
</dbReference>
<evidence type="ECO:0000256" key="3">
    <source>
        <dbReference type="ARBA" id="ARBA00022723"/>
    </source>
</evidence>
<keyword evidence="4" id="KW-0863">Zinc-finger</keyword>
<evidence type="ECO:0000259" key="11">
    <source>
        <dbReference type="Pfam" id="PF11781"/>
    </source>
</evidence>
<dbReference type="Pfam" id="PF20644">
    <property type="entry name" value="Rrn7_cyclin_N"/>
    <property type="match status" value="1"/>
</dbReference>
<dbReference type="Proteomes" id="UP000756346">
    <property type="component" value="Unassembled WGS sequence"/>
</dbReference>
<dbReference type="OrthoDB" id="428577at2759"/>
<dbReference type="GO" id="GO:0070860">
    <property type="term" value="C:RNA polymerase I core factor complex"/>
    <property type="evidence" value="ECO:0007669"/>
    <property type="project" value="InterPro"/>
</dbReference>
<keyword evidence="8" id="KW-0804">Transcription</keyword>
<dbReference type="AlphaFoldDB" id="A0A9P8Y6W3"/>
<evidence type="ECO:0000256" key="6">
    <source>
        <dbReference type="ARBA" id="ARBA00023015"/>
    </source>
</evidence>
<feature type="region of interest" description="Disordered" evidence="10">
    <location>
        <begin position="128"/>
        <end position="174"/>
    </location>
</feature>
<dbReference type="RefSeq" id="XP_046012742.1">
    <property type="nucleotide sequence ID" value="XM_046153928.1"/>
</dbReference>
<keyword evidence="9" id="KW-0539">Nucleus</keyword>
<evidence type="ECO:0000256" key="4">
    <source>
        <dbReference type="ARBA" id="ARBA00022771"/>
    </source>
</evidence>
<dbReference type="PANTHER" id="PTHR31576">
    <property type="entry name" value="TATA BOX-BINDING PROTEIN-ASSOCIATED FACTOR RNA POLYMERASE I SUBUNIT B"/>
    <property type="match status" value="1"/>
</dbReference>
<evidence type="ECO:0000313" key="14">
    <source>
        <dbReference type="EMBL" id="KAH7031062.1"/>
    </source>
</evidence>
<dbReference type="InterPro" id="IPR021752">
    <property type="entry name" value="TF_Rrn7_Zf"/>
</dbReference>
<keyword evidence="3" id="KW-0479">Metal-binding</keyword>
<feature type="domain" description="Rrn7/TAF1B C-terminal cyclin" evidence="13">
    <location>
        <begin position="255"/>
        <end position="412"/>
    </location>
</feature>
<protein>
    <recommendedName>
        <fullName evidence="16">RRN7-type domain-containing protein</fullName>
    </recommendedName>
</protein>
<reference evidence="14" key="1">
    <citation type="journal article" date="2021" name="Nat. Commun.">
        <title>Genetic determinants of endophytism in the Arabidopsis root mycobiome.</title>
        <authorList>
            <person name="Mesny F."/>
            <person name="Miyauchi S."/>
            <person name="Thiergart T."/>
            <person name="Pickel B."/>
            <person name="Atanasova L."/>
            <person name="Karlsson M."/>
            <person name="Huettel B."/>
            <person name="Barry K.W."/>
            <person name="Haridas S."/>
            <person name="Chen C."/>
            <person name="Bauer D."/>
            <person name="Andreopoulos W."/>
            <person name="Pangilinan J."/>
            <person name="LaButti K."/>
            <person name="Riley R."/>
            <person name="Lipzen A."/>
            <person name="Clum A."/>
            <person name="Drula E."/>
            <person name="Henrissat B."/>
            <person name="Kohler A."/>
            <person name="Grigoriev I.V."/>
            <person name="Martin F.M."/>
            <person name="Hacquard S."/>
        </authorList>
    </citation>
    <scope>NUCLEOTIDE SEQUENCE</scope>
    <source>
        <strain evidence="14">MPI-CAGE-CH-0230</strain>
    </source>
</reference>
<evidence type="ECO:0000259" key="13">
    <source>
        <dbReference type="Pfam" id="PF20645"/>
    </source>
</evidence>
<name>A0A9P8Y6W3_9PEZI</name>
<dbReference type="GeneID" id="70183474"/>
<evidence type="ECO:0000256" key="8">
    <source>
        <dbReference type="ARBA" id="ARBA00023163"/>
    </source>
</evidence>
<organism evidence="14 15">
    <name type="scientific">Microdochium trichocladiopsis</name>
    <dbReference type="NCBI Taxonomy" id="1682393"/>
    <lineage>
        <taxon>Eukaryota</taxon>
        <taxon>Fungi</taxon>
        <taxon>Dikarya</taxon>
        <taxon>Ascomycota</taxon>
        <taxon>Pezizomycotina</taxon>
        <taxon>Sordariomycetes</taxon>
        <taxon>Xylariomycetidae</taxon>
        <taxon>Xylariales</taxon>
        <taxon>Microdochiaceae</taxon>
        <taxon>Microdochium</taxon>
    </lineage>
</organism>
<evidence type="ECO:0000259" key="12">
    <source>
        <dbReference type="Pfam" id="PF20644"/>
    </source>
</evidence>
<evidence type="ECO:0000256" key="9">
    <source>
        <dbReference type="ARBA" id="ARBA00023242"/>
    </source>
</evidence>
<evidence type="ECO:0008006" key="16">
    <source>
        <dbReference type="Google" id="ProtNLM"/>
    </source>
</evidence>
<evidence type="ECO:0000313" key="15">
    <source>
        <dbReference type="Proteomes" id="UP000756346"/>
    </source>
</evidence>
<dbReference type="PANTHER" id="PTHR31576:SF2">
    <property type="entry name" value="TATA BOX-BINDING PROTEIN-ASSOCIATED FACTOR RNA POLYMERASE I SUBUNIT B"/>
    <property type="match status" value="1"/>
</dbReference>
<keyword evidence="15" id="KW-1185">Reference proteome</keyword>
<keyword evidence="5" id="KW-0862">Zinc</keyword>
<keyword evidence="6" id="KW-0805">Transcription regulation</keyword>
<dbReference type="InterPro" id="IPR033599">
    <property type="entry name" value="TAF1B/Rrn7"/>
</dbReference>
<proteinExistence type="inferred from homology"/>
<comment type="similarity">
    <text evidence="2">Belongs to the RRN7/TAF1B family.</text>
</comment>
<accession>A0A9P8Y6W3</accession>
<evidence type="ECO:0000256" key="7">
    <source>
        <dbReference type="ARBA" id="ARBA00023125"/>
    </source>
</evidence>
<dbReference type="InterPro" id="IPR048540">
    <property type="entry name" value="Rrn7_cyclin_N"/>
</dbReference>
<feature type="compositionally biased region" description="Basic and acidic residues" evidence="10">
    <location>
        <begin position="129"/>
        <end position="140"/>
    </location>
</feature>
<sequence length="546" mass="62232">MSPKYHKFPPGERCEECGSRQWYAQDALRYCRRGHLLEGFAAHSGDEDDFGTQGRTTRKKKEKPQKVAVKLSGDLGRELYLEVLQLVLRKQVWWLVRDRGFPEELEGIVQSLWALRVRSLPLKIVSARKPADDSQGRDDDAMSVSSSMGGGMSSQAESVAGGESSSEWELSDTTTKTWEPDVGRRWKLPHLIDTLALCYLGCLTRRLPVSTSDIHHWAQEGRLEYLSAFTNLPKNVRDRLPAEFHRALQPGDHLKHGRLQDAARDLVLAFRANFDVTFPPVNHVFTIVRYIRDLVLPFELYSICTAIAKIIGADFAHQADGLKRKAMRDPETLMIALVVVSAKLRYPFESSGGRAVGQKAMDWSRWEATRHSKPVDNDHITPGEEYTVTANDVLTMDKTKLDDYMDWFESMFLGDENSGTAEVLREPFLGEPRHSESRKTLSLEQEIEQHDKHFAQQYRDMYATSKSTTDSTVPQQRDYADGLWCPIWQTVEDLPDIARFAYKEAADLAAIPLSTLVRACGQIERRLEVVCKERWSERKGKRKDSE</sequence>
<evidence type="ECO:0000256" key="10">
    <source>
        <dbReference type="SAM" id="MobiDB-lite"/>
    </source>
</evidence>
<dbReference type="InterPro" id="IPR048538">
    <property type="entry name" value="Rrn7_cyclin_C"/>
</dbReference>
<comment type="caution">
    <text evidence="14">The sequence shown here is derived from an EMBL/GenBank/DDBJ whole genome shotgun (WGS) entry which is preliminary data.</text>
</comment>
<evidence type="ECO:0000256" key="1">
    <source>
        <dbReference type="ARBA" id="ARBA00004604"/>
    </source>
</evidence>
<gene>
    <name evidence="14" type="ORF">B0I36DRAFT_323110</name>
</gene>
<feature type="region of interest" description="Disordered" evidence="10">
    <location>
        <begin position="45"/>
        <end position="65"/>
    </location>
</feature>
<dbReference type="EMBL" id="JAGTJQ010000005">
    <property type="protein sequence ID" value="KAH7031062.1"/>
    <property type="molecule type" value="Genomic_DNA"/>
</dbReference>
<evidence type="ECO:0000256" key="2">
    <source>
        <dbReference type="ARBA" id="ARBA00006899"/>
    </source>
</evidence>
<feature type="domain" description="RRN7-type" evidence="11">
    <location>
        <begin position="9"/>
        <end position="39"/>
    </location>
</feature>
<dbReference type="GO" id="GO:0042790">
    <property type="term" value="P:nucleolar large rRNA transcription by RNA polymerase I"/>
    <property type="evidence" value="ECO:0007669"/>
    <property type="project" value="TreeGrafter"/>
</dbReference>
<feature type="compositionally biased region" description="Low complexity" evidence="10">
    <location>
        <begin position="142"/>
        <end position="168"/>
    </location>
</feature>
<feature type="domain" description="Rrn7/TAF1B N-terminal cyclin" evidence="12">
    <location>
        <begin position="84"/>
        <end position="234"/>
    </location>
</feature>
<dbReference type="Pfam" id="PF20645">
    <property type="entry name" value="Rrn7_cyclin_C"/>
    <property type="match status" value="1"/>
</dbReference>